<dbReference type="EMBL" id="UGJR01000002">
    <property type="protein sequence ID" value="STR40288.1"/>
    <property type="molecule type" value="Genomic_DNA"/>
</dbReference>
<protein>
    <submittedName>
        <fullName evidence="1">Cyclic nucleotide-binding domain-containing protein</fullName>
    </submittedName>
</protein>
<dbReference type="Proteomes" id="UP000255050">
    <property type="component" value="Unassembled WGS sequence"/>
</dbReference>
<comment type="caution">
    <text evidence="1">The sequence shown here is derived from an EMBL/GenBank/DDBJ whole genome shotgun (WGS) entry which is preliminary data.</text>
</comment>
<name>A0A7H4LVW2_9ENTR</name>
<evidence type="ECO:0000313" key="2">
    <source>
        <dbReference type="Proteomes" id="UP000255050"/>
    </source>
</evidence>
<gene>
    <name evidence="1" type="ORF">NCTC11694_01442</name>
</gene>
<accession>A0A7H4LVW2</accession>
<sequence length="47" mass="5324">MKRNNHSLLRDEILSKVVKPTDHIEKLIEIIAKEHTPCTISKNATSA</sequence>
<dbReference type="AlphaFoldDB" id="A0A7H4LVW2"/>
<evidence type="ECO:0000313" key="1">
    <source>
        <dbReference type="EMBL" id="STR40288.1"/>
    </source>
</evidence>
<reference evidence="1 2" key="1">
    <citation type="submission" date="2018-06" db="EMBL/GenBank/DDBJ databases">
        <authorList>
            <consortium name="Pathogen Informatics"/>
            <person name="Doyle S."/>
        </authorList>
    </citation>
    <scope>NUCLEOTIDE SEQUENCE [LARGE SCALE GENOMIC DNA]</scope>
    <source>
        <strain evidence="1 2">NCTC11694</strain>
    </source>
</reference>
<proteinExistence type="predicted"/>
<organism evidence="1 2">
    <name type="scientific">Klebsiella michiganensis</name>
    <dbReference type="NCBI Taxonomy" id="1134687"/>
    <lineage>
        <taxon>Bacteria</taxon>
        <taxon>Pseudomonadati</taxon>
        <taxon>Pseudomonadota</taxon>
        <taxon>Gammaproteobacteria</taxon>
        <taxon>Enterobacterales</taxon>
        <taxon>Enterobacteriaceae</taxon>
        <taxon>Klebsiella/Raoultella group</taxon>
        <taxon>Klebsiella</taxon>
    </lineage>
</organism>